<dbReference type="AlphaFoldDB" id="M8B2U9"/>
<accession>M8B2U9</accession>
<evidence type="ECO:0008006" key="2">
    <source>
        <dbReference type="Google" id="ProtNLM"/>
    </source>
</evidence>
<protein>
    <recommendedName>
        <fullName evidence="2">F-box associated domain-containing protein</fullName>
    </recommendedName>
</protein>
<evidence type="ECO:0000313" key="1">
    <source>
        <dbReference type="EnsemblPlants" id="EMT11072"/>
    </source>
</evidence>
<sequence length="502" mass="57509">MAMAMFTIAAHVLRRLPAMSAARSCPAHNQGRRFLTTNKVHGLFINYIDHCRPHLFARPSPNSMVDPMLDFLPDDNDRRWWWSILDHSNGLLLCNMGPGELCVLNPATRRWTILPWPRQAPAALDPAVPGEPPSLDPSSVDKDNDLRHLMELESPRTSWALMRILRVPPRHDLCAGVYLAFDPAVSPHYELLTIPAIPGAPNKLAFRAAKGRSSNDNDKSRLMESEWPPTIWRLNMYSSRTGQWEERDFVRQGEPAGTVGDMLKDRAELSWGPRQRYAVYYQGALYVHCRGSFVLRLSLSNGIYQVIRTPSYGEGKIFGKPYLGRSEKGVYFGIIEESQLRVWILSELSEQRMEWILKYEHDLAQYALHLGKFERQMDAPWMVHDVSDTHHEAAHVGAKTSGKVRFDWDSDNDDFFTVKFDPNEYPNFFDILGFHPCKEVVFLNQMFSVVAYHLKNSKVQYLGNSRPESYYVNHTNGIYESFVYSPCMVGDLNEGHNKQSTS</sequence>
<proteinExistence type="predicted"/>
<organism evidence="1">
    <name type="scientific">Aegilops tauschii</name>
    <name type="common">Tausch's goatgrass</name>
    <name type="synonym">Aegilops squarrosa</name>
    <dbReference type="NCBI Taxonomy" id="37682"/>
    <lineage>
        <taxon>Eukaryota</taxon>
        <taxon>Viridiplantae</taxon>
        <taxon>Streptophyta</taxon>
        <taxon>Embryophyta</taxon>
        <taxon>Tracheophyta</taxon>
        <taxon>Spermatophyta</taxon>
        <taxon>Magnoliopsida</taxon>
        <taxon>Liliopsida</taxon>
        <taxon>Poales</taxon>
        <taxon>Poaceae</taxon>
        <taxon>BOP clade</taxon>
        <taxon>Pooideae</taxon>
        <taxon>Triticodae</taxon>
        <taxon>Triticeae</taxon>
        <taxon>Triticinae</taxon>
        <taxon>Aegilops</taxon>
    </lineage>
</organism>
<dbReference type="PANTHER" id="PTHR34591">
    <property type="entry name" value="OS03G0653100 PROTEIN-RELATED"/>
    <property type="match status" value="1"/>
</dbReference>
<dbReference type="EnsemblPlants" id="EMT11072">
    <property type="protein sequence ID" value="EMT11072"/>
    <property type="gene ID" value="F775_15869"/>
</dbReference>
<dbReference type="PANTHER" id="PTHR34591:SF47">
    <property type="entry name" value="F-BOX DOMAIN-CONTAINING PROTEIN"/>
    <property type="match status" value="1"/>
</dbReference>
<name>M8B2U9_AEGTA</name>
<reference evidence="1" key="1">
    <citation type="submission" date="2015-06" db="UniProtKB">
        <authorList>
            <consortium name="EnsemblPlants"/>
        </authorList>
    </citation>
    <scope>IDENTIFICATION</scope>
</reference>